<dbReference type="GO" id="GO:0005524">
    <property type="term" value="F:ATP binding"/>
    <property type="evidence" value="ECO:0007669"/>
    <property type="project" value="UniProtKB-KW"/>
</dbReference>
<dbReference type="AlphaFoldDB" id="A0A5C5VKF6"/>
<dbReference type="InterPro" id="IPR027417">
    <property type="entry name" value="P-loop_NTPase"/>
</dbReference>
<dbReference type="Gene3D" id="3.40.50.300">
    <property type="entry name" value="P-loop containing nucleotide triphosphate hydrolases"/>
    <property type="match status" value="1"/>
</dbReference>
<keyword evidence="2" id="KW-0547">Nucleotide-binding</keyword>
<dbReference type="InterPro" id="IPR015854">
    <property type="entry name" value="ABC_transpr_LolD-like"/>
</dbReference>
<dbReference type="InterPro" id="IPR003593">
    <property type="entry name" value="AAA+_ATPase"/>
</dbReference>
<evidence type="ECO:0000259" key="6">
    <source>
        <dbReference type="PROSITE" id="PS50893"/>
    </source>
</evidence>
<comment type="caution">
    <text evidence="7">The sequence shown here is derived from an EMBL/GenBank/DDBJ whole genome shotgun (WGS) entry which is preliminary data.</text>
</comment>
<dbReference type="InterPro" id="IPR003439">
    <property type="entry name" value="ABC_transporter-like_ATP-bd"/>
</dbReference>
<comment type="similarity">
    <text evidence="4">Belongs to the ABC transporter superfamily. Macrolide exporter (TC 3.A.1.122) family.</text>
</comment>
<dbReference type="GO" id="GO:0022857">
    <property type="term" value="F:transmembrane transporter activity"/>
    <property type="evidence" value="ECO:0007669"/>
    <property type="project" value="TreeGrafter"/>
</dbReference>
<evidence type="ECO:0000313" key="8">
    <source>
        <dbReference type="Proteomes" id="UP000318878"/>
    </source>
</evidence>
<evidence type="ECO:0000313" key="7">
    <source>
        <dbReference type="EMBL" id="TWT38359.1"/>
    </source>
</evidence>
<evidence type="ECO:0000256" key="3">
    <source>
        <dbReference type="ARBA" id="ARBA00022840"/>
    </source>
</evidence>
<dbReference type="GO" id="GO:0016887">
    <property type="term" value="F:ATP hydrolysis activity"/>
    <property type="evidence" value="ECO:0007669"/>
    <property type="project" value="InterPro"/>
</dbReference>
<feature type="compositionally biased region" description="Basic and acidic residues" evidence="5">
    <location>
        <begin position="15"/>
        <end position="29"/>
    </location>
</feature>
<dbReference type="PROSITE" id="PS50893">
    <property type="entry name" value="ABC_TRANSPORTER_2"/>
    <property type="match status" value="1"/>
</dbReference>
<protein>
    <submittedName>
        <fullName evidence="7">P-loop containing nucleoside triphosphate hydrolase</fullName>
        <ecNumber evidence="7">3.6.3.-</ecNumber>
    </submittedName>
</protein>
<keyword evidence="1" id="KW-0813">Transport</keyword>
<keyword evidence="7" id="KW-0378">Hydrolase</keyword>
<name>A0A5C5VKF6_9BACT</name>
<evidence type="ECO:0000256" key="4">
    <source>
        <dbReference type="ARBA" id="ARBA00038388"/>
    </source>
</evidence>
<keyword evidence="8" id="KW-1185">Reference proteome</keyword>
<dbReference type="SUPFAM" id="SSF52540">
    <property type="entry name" value="P-loop containing nucleoside triphosphate hydrolases"/>
    <property type="match status" value="1"/>
</dbReference>
<keyword evidence="3" id="KW-0067">ATP-binding</keyword>
<gene>
    <name evidence="7" type="ORF">Enr8_00510</name>
</gene>
<feature type="domain" description="ABC transporter" evidence="6">
    <location>
        <begin position="65"/>
        <end position="291"/>
    </location>
</feature>
<feature type="region of interest" description="Disordered" evidence="5">
    <location>
        <begin position="1"/>
        <end position="69"/>
    </location>
</feature>
<dbReference type="EMBL" id="SJPF01000001">
    <property type="protein sequence ID" value="TWT38359.1"/>
    <property type="molecule type" value="Genomic_DNA"/>
</dbReference>
<dbReference type="GO" id="GO:0005886">
    <property type="term" value="C:plasma membrane"/>
    <property type="evidence" value="ECO:0007669"/>
    <property type="project" value="TreeGrafter"/>
</dbReference>
<dbReference type="Pfam" id="PF00005">
    <property type="entry name" value="ABC_tran"/>
    <property type="match status" value="1"/>
</dbReference>
<dbReference type="PANTHER" id="PTHR24220">
    <property type="entry name" value="IMPORT ATP-BINDING PROTEIN"/>
    <property type="match status" value="1"/>
</dbReference>
<dbReference type="PANTHER" id="PTHR24220:SF689">
    <property type="entry name" value="LIPOPROTEIN-RELEASING SYSTEM ATP-BINDING PROTEIN LOLD"/>
    <property type="match status" value="1"/>
</dbReference>
<evidence type="ECO:0000256" key="1">
    <source>
        <dbReference type="ARBA" id="ARBA00022448"/>
    </source>
</evidence>
<dbReference type="CDD" id="cd03255">
    <property type="entry name" value="ABC_MJ0796_LolCDE_FtsE"/>
    <property type="match status" value="1"/>
</dbReference>
<accession>A0A5C5VKF6</accession>
<dbReference type="GO" id="GO:0098796">
    <property type="term" value="C:membrane protein complex"/>
    <property type="evidence" value="ECO:0007669"/>
    <property type="project" value="UniProtKB-ARBA"/>
</dbReference>
<dbReference type="RefSeq" id="WP_186767343.1">
    <property type="nucleotide sequence ID" value="NZ_SJPF01000001.1"/>
</dbReference>
<dbReference type="InterPro" id="IPR017911">
    <property type="entry name" value="MacB-like_ATP-bd"/>
</dbReference>
<proteinExistence type="inferred from homology"/>
<sequence length="291" mass="32503">MSNAEPQGLSALEIRLQRESVLPDHEARRHGVTGPHIAASKFTPPAAAPEAKSEKPAKKKKKPLLETKNLHKSYRKGRLTIPVLRGVDFAAEEGKITTIIGQSGSGKSTLLHLMGTLDSPDSGEINFANTRIDKLNIRQRDALRSRAFGMIFQFYHLLPELTTLENVLTPIMISHGMWRYWAARKKFRKRAEELLEMVGLGHRVTHKPRELSGGEMQRTAIARALIAQPRILLADEPTGNLDEQTGGEIMDILKRLNREQNLTIVMVTHDNAIAEQGHETIRLTGGRVEKT</sequence>
<dbReference type="SMART" id="SM00382">
    <property type="entry name" value="AAA"/>
    <property type="match status" value="1"/>
</dbReference>
<evidence type="ECO:0000256" key="5">
    <source>
        <dbReference type="SAM" id="MobiDB-lite"/>
    </source>
</evidence>
<evidence type="ECO:0000256" key="2">
    <source>
        <dbReference type="ARBA" id="ARBA00022741"/>
    </source>
</evidence>
<dbReference type="Proteomes" id="UP000318878">
    <property type="component" value="Unassembled WGS sequence"/>
</dbReference>
<dbReference type="FunFam" id="3.40.50.300:FF:000032">
    <property type="entry name" value="Export ABC transporter ATP-binding protein"/>
    <property type="match status" value="1"/>
</dbReference>
<organism evidence="7 8">
    <name type="scientific">Blastopirellula retiformator</name>
    <dbReference type="NCBI Taxonomy" id="2527970"/>
    <lineage>
        <taxon>Bacteria</taxon>
        <taxon>Pseudomonadati</taxon>
        <taxon>Planctomycetota</taxon>
        <taxon>Planctomycetia</taxon>
        <taxon>Pirellulales</taxon>
        <taxon>Pirellulaceae</taxon>
        <taxon>Blastopirellula</taxon>
    </lineage>
</organism>
<dbReference type="EC" id="3.6.3.-" evidence="7"/>
<reference evidence="7 8" key="1">
    <citation type="submission" date="2019-02" db="EMBL/GenBank/DDBJ databases">
        <title>Deep-cultivation of Planctomycetes and their phenomic and genomic characterization uncovers novel biology.</title>
        <authorList>
            <person name="Wiegand S."/>
            <person name="Jogler M."/>
            <person name="Boedeker C."/>
            <person name="Pinto D."/>
            <person name="Vollmers J."/>
            <person name="Rivas-Marin E."/>
            <person name="Kohn T."/>
            <person name="Peeters S.H."/>
            <person name="Heuer A."/>
            <person name="Rast P."/>
            <person name="Oberbeckmann S."/>
            <person name="Bunk B."/>
            <person name="Jeske O."/>
            <person name="Meyerdierks A."/>
            <person name="Storesund J.E."/>
            <person name="Kallscheuer N."/>
            <person name="Luecker S."/>
            <person name="Lage O.M."/>
            <person name="Pohl T."/>
            <person name="Merkel B.J."/>
            <person name="Hornburger P."/>
            <person name="Mueller R.-W."/>
            <person name="Bruemmer F."/>
            <person name="Labrenz M."/>
            <person name="Spormann A.M."/>
            <person name="Op Den Camp H."/>
            <person name="Overmann J."/>
            <person name="Amann R."/>
            <person name="Jetten M.S.M."/>
            <person name="Mascher T."/>
            <person name="Medema M.H."/>
            <person name="Devos D.P."/>
            <person name="Kaster A.-K."/>
            <person name="Ovreas L."/>
            <person name="Rohde M."/>
            <person name="Galperin M.Y."/>
            <person name="Jogler C."/>
        </authorList>
    </citation>
    <scope>NUCLEOTIDE SEQUENCE [LARGE SCALE GENOMIC DNA]</scope>
    <source>
        <strain evidence="7 8">Enr8</strain>
    </source>
</reference>